<dbReference type="Gramene" id="AUR62032533-RA">
    <property type="protein sequence ID" value="AUR62032533-RA:cds"/>
    <property type="gene ID" value="AUR62032533"/>
</dbReference>
<evidence type="ECO:0000256" key="1">
    <source>
        <dbReference type="SAM" id="Coils"/>
    </source>
</evidence>
<dbReference type="EnsemblPlants" id="AUR62032533-RA">
    <property type="protein sequence ID" value="AUR62032533-RA:cds"/>
    <property type="gene ID" value="AUR62032533"/>
</dbReference>
<evidence type="ECO:0000313" key="3">
    <source>
        <dbReference type="Proteomes" id="UP000596660"/>
    </source>
</evidence>
<keyword evidence="3" id="KW-1185">Reference proteome</keyword>
<protein>
    <submittedName>
        <fullName evidence="2">Uncharacterized protein</fullName>
    </submittedName>
</protein>
<keyword evidence="1" id="KW-0175">Coiled coil</keyword>
<proteinExistence type="predicted"/>
<reference evidence="2" key="2">
    <citation type="submission" date="2021-03" db="UniProtKB">
        <authorList>
            <consortium name="EnsemblPlants"/>
        </authorList>
    </citation>
    <scope>IDENTIFICATION</scope>
</reference>
<dbReference type="AlphaFoldDB" id="A0A803MMN2"/>
<name>A0A803MMN2_CHEQI</name>
<dbReference type="Proteomes" id="UP000596660">
    <property type="component" value="Unplaced"/>
</dbReference>
<sequence length="124" mass="14265">MKVKVPSLMKKIIAAFSNKTNDLRVRLMIFFLLHKNFDKTSLTNSLQALVSHHPHHKKKNDDAIDEKEELELVENRLDNKEHEDDEEEMNGHSLLLNYNKATSMMGVRLSGMVCAAWALEITYG</sequence>
<organism evidence="2 3">
    <name type="scientific">Chenopodium quinoa</name>
    <name type="common">Quinoa</name>
    <dbReference type="NCBI Taxonomy" id="63459"/>
    <lineage>
        <taxon>Eukaryota</taxon>
        <taxon>Viridiplantae</taxon>
        <taxon>Streptophyta</taxon>
        <taxon>Embryophyta</taxon>
        <taxon>Tracheophyta</taxon>
        <taxon>Spermatophyta</taxon>
        <taxon>Magnoliopsida</taxon>
        <taxon>eudicotyledons</taxon>
        <taxon>Gunneridae</taxon>
        <taxon>Pentapetalae</taxon>
        <taxon>Caryophyllales</taxon>
        <taxon>Chenopodiaceae</taxon>
        <taxon>Chenopodioideae</taxon>
        <taxon>Atripliceae</taxon>
        <taxon>Chenopodium</taxon>
    </lineage>
</organism>
<feature type="coiled-coil region" evidence="1">
    <location>
        <begin position="56"/>
        <end position="90"/>
    </location>
</feature>
<reference evidence="2" key="1">
    <citation type="journal article" date="2017" name="Nature">
        <title>The genome of Chenopodium quinoa.</title>
        <authorList>
            <person name="Jarvis D.E."/>
            <person name="Ho Y.S."/>
            <person name="Lightfoot D.J."/>
            <person name="Schmoeckel S.M."/>
            <person name="Li B."/>
            <person name="Borm T.J.A."/>
            <person name="Ohyanagi H."/>
            <person name="Mineta K."/>
            <person name="Michell C.T."/>
            <person name="Saber N."/>
            <person name="Kharbatia N.M."/>
            <person name="Rupper R.R."/>
            <person name="Sharp A.R."/>
            <person name="Dally N."/>
            <person name="Boughton B.A."/>
            <person name="Woo Y.H."/>
            <person name="Gao G."/>
            <person name="Schijlen E.G.W.M."/>
            <person name="Guo X."/>
            <person name="Momin A.A."/>
            <person name="Negrao S."/>
            <person name="Al-Babili S."/>
            <person name="Gehring C."/>
            <person name="Roessner U."/>
            <person name="Jung C."/>
            <person name="Murphy K."/>
            <person name="Arold S.T."/>
            <person name="Gojobori T."/>
            <person name="van der Linden C.G."/>
            <person name="van Loo E.N."/>
            <person name="Jellen E.N."/>
            <person name="Maughan P.J."/>
            <person name="Tester M."/>
        </authorList>
    </citation>
    <scope>NUCLEOTIDE SEQUENCE [LARGE SCALE GENOMIC DNA]</scope>
    <source>
        <strain evidence="2">cv. PI 614886</strain>
    </source>
</reference>
<evidence type="ECO:0000313" key="2">
    <source>
        <dbReference type="EnsemblPlants" id="AUR62032533-RA:cds"/>
    </source>
</evidence>
<accession>A0A803MMN2</accession>